<evidence type="ECO:0000256" key="2">
    <source>
        <dbReference type="ARBA" id="ARBA00022490"/>
    </source>
</evidence>
<dbReference type="EMBL" id="CYZU01000089">
    <property type="protein sequence ID" value="CUP36220.1"/>
    <property type="molecule type" value="Genomic_DNA"/>
</dbReference>
<protein>
    <recommendedName>
        <fullName evidence="15">UvrABC system protein A</fullName>
    </recommendedName>
    <alternativeName>
        <fullName evidence="16">Excinuclease ABC subunit A</fullName>
    </alternativeName>
</protein>
<comment type="similarity">
    <text evidence="14">Belongs to the ABC transporter superfamily. UvrA family.</text>
</comment>
<evidence type="ECO:0000256" key="8">
    <source>
        <dbReference type="ARBA" id="ARBA00022771"/>
    </source>
</evidence>
<dbReference type="GO" id="GO:0016887">
    <property type="term" value="F:ATP hydrolysis activity"/>
    <property type="evidence" value="ECO:0007669"/>
    <property type="project" value="InterPro"/>
</dbReference>
<keyword evidence="3" id="KW-0479">Metal-binding</keyword>
<keyword evidence="12" id="KW-0238">DNA-binding</keyword>
<dbReference type="Proteomes" id="UP000095544">
    <property type="component" value="Unassembled WGS sequence"/>
</dbReference>
<dbReference type="Gene3D" id="1.20.1580.10">
    <property type="entry name" value="ABC transporter ATPase like domain"/>
    <property type="match status" value="2"/>
</dbReference>
<evidence type="ECO:0000256" key="4">
    <source>
        <dbReference type="ARBA" id="ARBA00022737"/>
    </source>
</evidence>
<dbReference type="OrthoDB" id="9809851at2"/>
<feature type="domain" description="AAA+ ATPase" evidence="17">
    <location>
        <begin position="520"/>
        <end position="823"/>
    </location>
</feature>
<dbReference type="STRING" id="39482.ERS852491_04963"/>
<dbReference type="PANTHER" id="PTHR43152:SF3">
    <property type="entry name" value="UVRABC SYSTEM PROTEIN A"/>
    <property type="match status" value="1"/>
</dbReference>
<evidence type="ECO:0000256" key="14">
    <source>
        <dbReference type="ARBA" id="ARBA00038000"/>
    </source>
</evidence>
<keyword evidence="13" id="KW-0234">DNA repair</keyword>
<dbReference type="PANTHER" id="PTHR43152">
    <property type="entry name" value="UVRABC SYSTEM PROTEIN A"/>
    <property type="match status" value="1"/>
</dbReference>
<name>A0A174MPV7_9FIRM</name>
<evidence type="ECO:0000256" key="15">
    <source>
        <dbReference type="ARBA" id="ARBA00039316"/>
    </source>
</evidence>
<evidence type="ECO:0000259" key="17">
    <source>
        <dbReference type="SMART" id="SM00382"/>
    </source>
</evidence>
<evidence type="ECO:0000256" key="10">
    <source>
        <dbReference type="ARBA" id="ARBA00022840"/>
    </source>
</evidence>
<dbReference type="RefSeq" id="WP_055155277.1">
    <property type="nucleotide sequence ID" value="NZ_CYZU01000089.1"/>
</dbReference>
<evidence type="ECO:0000256" key="13">
    <source>
        <dbReference type="ARBA" id="ARBA00023204"/>
    </source>
</evidence>
<evidence type="ECO:0000313" key="18">
    <source>
        <dbReference type="EMBL" id="CUP36220.1"/>
    </source>
</evidence>
<dbReference type="GO" id="GO:0005524">
    <property type="term" value="F:ATP binding"/>
    <property type="evidence" value="ECO:0007669"/>
    <property type="project" value="UniProtKB-KW"/>
</dbReference>
<accession>A0A174MPV7</accession>
<dbReference type="InterPro" id="IPR027417">
    <property type="entry name" value="P-loop_NTPase"/>
</dbReference>
<dbReference type="Pfam" id="PF17755">
    <property type="entry name" value="UvrA_DNA-bind"/>
    <property type="match status" value="1"/>
</dbReference>
<dbReference type="InterPro" id="IPR041552">
    <property type="entry name" value="UvrA_DNA-bd"/>
</dbReference>
<dbReference type="Gene3D" id="1.10.8.280">
    <property type="entry name" value="ABC transporter ATPase domain-like"/>
    <property type="match status" value="1"/>
</dbReference>
<keyword evidence="8" id="KW-0863">Zinc-finger</keyword>
<keyword evidence="4" id="KW-0677">Repeat</keyword>
<evidence type="ECO:0000256" key="12">
    <source>
        <dbReference type="ARBA" id="ARBA00023125"/>
    </source>
</evidence>
<evidence type="ECO:0000256" key="11">
    <source>
        <dbReference type="ARBA" id="ARBA00022881"/>
    </source>
</evidence>
<dbReference type="Gene3D" id="3.40.50.300">
    <property type="entry name" value="P-loop containing nucleotide triphosphate hydrolases"/>
    <property type="match status" value="2"/>
</dbReference>
<evidence type="ECO:0000256" key="9">
    <source>
        <dbReference type="ARBA" id="ARBA00022833"/>
    </source>
</evidence>
<comment type="subcellular location">
    <subcellularLocation>
        <location evidence="1">Cytoplasm</location>
    </subcellularLocation>
</comment>
<dbReference type="InterPro" id="IPR003593">
    <property type="entry name" value="AAA+_ATPase"/>
</dbReference>
<evidence type="ECO:0000256" key="1">
    <source>
        <dbReference type="ARBA" id="ARBA00004496"/>
    </source>
</evidence>
<evidence type="ECO:0000256" key="7">
    <source>
        <dbReference type="ARBA" id="ARBA00022769"/>
    </source>
</evidence>
<keyword evidence="11" id="KW-0267">Excision nuclease</keyword>
<dbReference type="GO" id="GO:0006281">
    <property type="term" value="P:DNA repair"/>
    <property type="evidence" value="ECO:0007669"/>
    <property type="project" value="UniProtKB-KW"/>
</dbReference>
<keyword evidence="7" id="KW-0228">DNA excision</keyword>
<keyword evidence="10" id="KW-0067">ATP-binding</keyword>
<proteinExistence type="inferred from homology"/>
<reference evidence="18 19" key="1">
    <citation type="submission" date="2015-09" db="EMBL/GenBank/DDBJ databases">
        <authorList>
            <consortium name="Pathogen Informatics"/>
        </authorList>
    </citation>
    <scope>NUCLEOTIDE SEQUENCE [LARGE SCALE GENOMIC DNA]</scope>
    <source>
        <strain evidence="18 19">2789STDY5834876</strain>
    </source>
</reference>
<evidence type="ECO:0000313" key="19">
    <source>
        <dbReference type="Proteomes" id="UP000095544"/>
    </source>
</evidence>
<sequence length="826" mass="90689">MSDIRITGANEGNLKNISLQIPKNKLVVFTGLSGSGKSTLLIDVLFQECQRQYLEAITLEGIHKPDVENVKGASPAILISQTDGNRNPRSTVGTQSDIYTDLRMIYEKLGMRTCPHCGGIISAADCREETEKINADFYVYMYCSKCGKRMDKITRTYFSFNTKEGACPACEGLGKVHTVKKEQVVDETLSLENGAVRFWEKQYGKYQTGVLYAAFEHYGILGDKDIPVERFSEIQKEILYNGIDSSRVKTEFPGISPPKTTAAGRFEGVLPILWRRLADKNGEARQLEAYFDIVDCPDCKGERLCELSRNVTVNGTRLPELSFYSLEQLEDWIGQLEVSMAERHAALVNAYIRDIKTKLNRFIKVGLGYLSLDRQIVTLSGGELQRLRLAAALDSELSGVIYILDEPTAGLHPKDTAGLLEILKKMRDLENTVLVIEHDTDIMAAADYIIDIGPGSGRHGGEIIASGTLEEIMRQKASVTGTYLQAPHPVKQDYRSAQGKIRIQNAVKYNLDHLSADIPVGCFTAITGPSGSGKSTLIFEVLAKGGAKTAQNQVHPGESSHLCPAGGSAVKQGNQVKGLEQFDSIIEIGQAPISKMKRSNVATYSGVYTEIRAVFAKTESAKKAGLTSRHFSFNTPGGRCENCQGLGYVDNNMLFFADTKAVCPVCRGNQFRQQVLSVKYKGLSIKDILDLSIEEGDDHFEGIPKISKILYLLREAGLGYLQLGQSLTTLSGGECQRLKFAKELIGNSSGKKSLYLMDEPTTGLHPIDIEHFLKLLNRITDAGNTVVVAEHNQQLIRNSDWVIDLGPGGGTKGGQIMFMGTPDGYC</sequence>
<dbReference type="GO" id="GO:0005737">
    <property type="term" value="C:cytoplasm"/>
    <property type="evidence" value="ECO:0007669"/>
    <property type="project" value="UniProtKB-SubCell"/>
</dbReference>
<evidence type="ECO:0000256" key="3">
    <source>
        <dbReference type="ARBA" id="ARBA00022723"/>
    </source>
</evidence>
<evidence type="ECO:0000256" key="6">
    <source>
        <dbReference type="ARBA" id="ARBA00022763"/>
    </source>
</evidence>
<keyword evidence="2" id="KW-0963">Cytoplasm</keyword>
<keyword evidence="6" id="KW-0227">DNA damage</keyword>
<evidence type="ECO:0000256" key="5">
    <source>
        <dbReference type="ARBA" id="ARBA00022741"/>
    </source>
</evidence>
<dbReference type="InterPro" id="IPR017871">
    <property type="entry name" value="ABC_transporter-like_CS"/>
</dbReference>
<gene>
    <name evidence="18" type="primary">uvrA_3</name>
    <name evidence="18" type="ORF">ERS852491_04963</name>
</gene>
<dbReference type="GO" id="GO:0003677">
    <property type="term" value="F:DNA binding"/>
    <property type="evidence" value="ECO:0007669"/>
    <property type="project" value="UniProtKB-KW"/>
</dbReference>
<dbReference type="SMART" id="SM00382">
    <property type="entry name" value="AAA"/>
    <property type="match status" value="2"/>
</dbReference>
<evidence type="ECO:0000256" key="16">
    <source>
        <dbReference type="ARBA" id="ARBA00042156"/>
    </source>
</evidence>
<dbReference type="SUPFAM" id="SSF52540">
    <property type="entry name" value="P-loop containing nucleoside triphosphate hydrolases"/>
    <property type="match status" value="2"/>
</dbReference>
<feature type="domain" description="AAA+ ATPase" evidence="17">
    <location>
        <begin position="23"/>
        <end position="456"/>
    </location>
</feature>
<dbReference type="GO" id="GO:0008270">
    <property type="term" value="F:zinc ion binding"/>
    <property type="evidence" value="ECO:0007669"/>
    <property type="project" value="UniProtKB-KW"/>
</dbReference>
<keyword evidence="9" id="KW-0862">Zinc</keyword>
<dbReference type="GO" id="GO:0004518">
    <property type="term" value="F:nuclease activity"/>
    <property type="evidence" value="ECO:0007669"/>
    <property type="project" value="UniProtKB-KW"/>
</dbReference>
<organism evidence="18 19">
    <name type="scientific">Faecalicatena contorta</name>
    <dbReference type="NCBI Taxonomy" id="39482"/>
    <lineage>
        <taxon>Bacteria</taxon>
        <taxon>Bacillati</taxon>
        <taxon>Bacillota</taxon>
        <taxon>Clostridia</taxon>
        <taxon>Lachnospirales</taxon>
        <taxon>Lachnospiraceae</taxon>
        <taxon>Faecalicatena</taxon>
    </lineage>
</organism>
<keyword evidence="5" id="KW-0547">Nucleotide-binding</keyword>
<dbReference type="AlphaFoldDB" id="A0A174MPV7"/>
<dbReference type="PROSITE" id="PS00211">
    <property type="entry name" value="ABC_TRANSPORTER_1"/>
    <property type="match status" value="2"/>
</dbReference>